<dbReference type="Proteomes" id="UP000219285">
    <property type="component" value="Chromosome"/>
</dbReference>
<reference evidence="4" key="1">
    <citation type="submission" date="2014-12" db="EMBL/GenBank/DDBJ databases">
        <title>Complete genome sequence of a multi-drug resistant Klebsiella pneumoniae.</title>
        <authorList>
            <person name="Hua X."/>
            <person name="Chen Q."/>
            <person name="Li X."/>
            <person name="Feng Y."/>
            <person name="Ruan Z."/>
            <person name="Yu Y."/>
        </authorList>
    </citation>
    <scope>NUCLEOTIDE SEQUENCE [LARGE SCALE GENOMIC DNA]</scope>
    <source>
        <strain evidence="4">5.12</strain>
    </source>
</reference>
<evidence type="ECO:0000256" key="2">
    <source>
        <dbReference type="SAM" id="Phobius"/>
    </source>
</evidence>
<feature type="compositionally biased region" description="Basic and acidic residues" evidence="1">
    <location>
        <begin position="28"/>
        <end position="39"/>
    </location>
</feature>
<sequence>MSTNKEQFHNAAYGSNETNPYCPASDTGRADSCADEKRPDDDATFKETLNAFKNVYAQKKAEVEALSEVMAAETELVKKSLVVTALSLLASFTFACCCWLVINVALGIALHHAGLHFAWSSLVLIIINGCLAAFAFTVAKNAYKHLTFMPIVRAFIGKAGVEEDVH</sequence>
<organism evidence="3 4">
    <name type="scientific">Alteromonas pelagimontana</name>
    <dbReference type="NCBI Taxonomy" id="1858656"/>
    <lineage>
        <taxon>Bacteria</taxon>
        <taxon>Pseudomonadati</taxon>
        <taxon>Pseudomonadota</taxon>
        <taxon>Gammaproteobacteria</taxon>
        <taxon>Alteromonadales</taxon>
        <taxon>Alteromonadaceae</taxon>
        <taxon>Alteromonas/Salinimonas group</taxon>
        <taxon>Alteromonas</taxon>
    </lineage>
</organism>
<feature type="region of interest" description="Disordered" evidence="1">
    <location>
        <begin position="1"/>
        <end position="39"/>
    </location>
</feature>
<reference evidence="3 4" key="2">
    <citation type="submission" date="2020-04" db="EMBL/GenBank/DDBJ databases">
        <title>Complete genome sequence of Alteromonas pelagimontana 5.12T.</title>
        <authorList>
            <person name="Sinha R.K."/>
            <person name="Krishnan K.P."/>
            <person name="Kurian J.P."/>
        </authorList>
    </citation>
    <scope>NUCLEOTIDE SEQUENCE [LARGE SCALE GENOMIC DNA]</scope>
    <source>
        <strain evidence="3 4">5.12</strain>
    </source>
</reference>
<proteinExistence type="predicted"/>
<accession>A0A6M4MGR4</accession>
<dbReference type="KEGG" id="apel:CA267_016910"/>
<dbReference type="RefSeq" id="WP_075609696.1">
    <property type="nucleotide sequence ID" value="NZ_CP052766.1"/>
</dbReference>
<keyword evidence="2" id="KW-0812">Transmembrane</keyword>
<evidence type="ECO:0000256" key="1">
    <source>
        <dbReference type="SAM" id="MobiDB-lite"/>
    </source>
</evidence>
<protein>
    <submittedName>
        <fullName evidence="3">Uncharacterized protein</fullName>
    </submittedName>
</protein>
<evidence type="ECO:0000313" key="4">
    <source>
        <dbReference type="Proteomes" id="UP000219285"/>
    </source>
</evidence>
<keyword evidence="4" id="KW-1185">Reference proteome</keyword>
<dbReference type="AlphaFoldDB" id="A0A6M4MGR4"/>
<keyword evidence="2" id="KW-0472">Membrane</keyword>
<keyword evidence="2" id="KW-1133">Transmembrane helix</keyword>
<feature type="transmembrane region" description="Helical" evidence="2">
    <location>
        <begin position="117"/>
        <end position="139"/>
    </location>
</feature>
<name>A0A6M4MGR4_9ALTE</name>
<gene>
    <name evidence="3" type="ORF">CA267_016910</name>
</gene>
<dbReference type="EMBL" id="CP052766">
    <property type="protein sequence ID" value="QJR82309.1"/>
    <property type="molecule type" value="Genomic_DNA"/>
</dbReference>
<feature type="transmembrane region" description="Helical" evidence="2">
    <location>
        <begin position="88"/>
        <end position="111"/>
    </location>
</feature>
<evidence type="ECO:0000313" key="3">
    <source>
        <dbReference type="EMBL" id="QJR82309.1"/>
    </source>
</evidence>
<dbReference type="OrthoDB" id="6336326at2"/>